<evidence type="ECO:0000256" key="7">
    <source>
        <dbReference type="SAM" id="MobiDB-lite"/>
    </source>
</evidence>
<feature type="region of interest" description="Disordered" evidence="7">
    <location>
        <begin position="84"/>
        <end position="112"/>
    </location>
</feature>
<keyword evidence="4 6" id="KW-0067">ATP-binding</keyword>
<gene>
    <name evidence="10" type="ORF">E3P99_03111</name>
</gene>
<evidence type="ECO:0000313" key="11">
    <source>
        <dbReference type="Proteomes" id="UP000310189"/>
    </source>
</evidence>
<dbReference type="PROSITE" id="PS00108">
    <property type="entry name" value="PROTEIN_KINASE_ST"/>
    <property type="match status" value="1"/>
</dbReference>
<feature type="domain" description="Protein kinase" evidence="9">
    <location>
        <begin position="130"/>
        <end position="491"/>
    </location>
</feature>
<dbReference type="SMART" id="SM00220">
    <property type="entry name" value="S_TKc"/>
    <property type="match status" value="1"/>
</dbReference>
<dbReference type="GO" id="GO:0005634">
    <property type="term" value="C:nucleus"/>
    <property type="evidence" value="ECO:0007669"/>
    <property type="project" value="TreeGrafter"/>
</dbReference>
<comment type="similarity">
    <text evidence="5">Belongs to the protein kinase superfamily. Ser/Thr protein kinase family. GCN2 subfamily.</text>
</comment>
<dbReference type="PANTHER" id="PTHR11042">
    <property type="entry name" value="EUKARYOTIC TRANSLATION INITIATION FACTOR 2-ALPHA KINASE EIF2-ALPHA KINASE -RELATED"/>
    <property type="match status" value="1"/>
</dbReference>
<comment type="caution">
    <text evidence="10">The sequence shown here is derived from an EMBL/GenBank/DDBJ whole genome shotgun (WGS) entry which is preliminary data.</text>
</comment>
<evidence type="ECO:0000313" key="10">
    <source>
        <dbReference type="EMBL" id="TIA87525.1"/>
    </source>
</evidence>
<dbReference type="SUPFAM" id="SSF56112">
    <property type="entry name" value="Protein kinase-like (PK-like)"/>
    <property type="match status" value="1"/>
</dbReference>
<sequence>MSKWLFIILLFTQISSSNTPNQVVLYHHPSKSLKVAAISPTQSETEAGSICPTCLQPLQPSHSDTTSAPTTTKYFRLLTSLDDEGTSSPHKRHSITAFSSPPPTHSTHHSYQSRGDDITARIDGYYARFFMEVRQLGRGAYASVHLCQHTLNGNLLGLYAVKKVAVGLSSEYLSKVLQEVKLLENLRHPHIVDYHHSWIELATLTQFGPQVPTLYLLMSFANGGSLAQLIQARQGRSSVSVDSEKMNECGATKEELIAQQRRQRKEHKEHQKHQRRASHHERNNNTTTTTASPHRRESDTRSIHYFRTDELIVLFKSIADGLDFLHSKGIMHLDLKPANVLLNWDDSNDTIPRAMISDFGSSFAGAATDASQRTGQTGTMEYTSPEALHVDAEGRFSQERSFKNDIWSLGMILYEMVFFTLPWHTVSGNDYDELSREIMNYRGFDEDAIRLGTLARPSVPIGMLHLLAKMLDRNAASRPLAYKVLEEVERIERVNVGDSFQYRCAD</sequence>
<dbReference type="InterPro" id="IPR011009">
    <property type="entry name" value="Kinase-like_dom_sf"/>
</dbReference>
<dbReference type="AlphaFoldDB" id="A0A4T0FIY3"/>
<evidence type="ECO:0000256" key="4">
    <source>
        <dbReference type="ARBA" id="ARBA00022840"/>
    </source>
</evidence>
<evidence type="ECO:0000256" key="3">
    <source>
        <dbReference type="ARBA" id="ARBA00022777"/>
    </source>
</evidence>
<evidence type="ECO:0000256" key="6">
    <source>
        <dbReference type="PROSITE-ProRule" id="PRU10141"/>
    </source>
</evidence>
<dbReference type="PROSITE" id="PS00107">
    <property type="entry name" value="PROTEIN_KINASE_ATP"/>
    <property type="match status" value="1"/>
</dbReference>
<feature type="compositionally biased region" description="Basic residues" evidence="7">
    <location>
        <begin position="261"/>
        <end position="279"/>
    </location>
</feature>
<accession>A0A4T0FIY3</accession>
<dbReference type="PROSITE" id="PS50011">
    <property type="entry name" value="PROTEIN_KINASE_DOM"/>
    <property type="match status" value="1"/>
</dbReference>
<keyword evidence="3" id="KW-0418">Kinase</keyword>
<evidence type="ECO:0000256" key="2">
    <source>
        <dbReference type="ARBA" id="ARBA00022741"/>
    </source>
</evidence>
<evidence type="ECO:0000259" key="9">
    <source>
        <dbReference type="PROSITE" id="PS50011"/>
    </source>
</evidence>
<evidence type="ECO:0000256" key="8">
    <source>
        <dbReference type="SAM" id="SignalP"/>
    </source>
</evidence>
<organism evidence="10 11">
    <name type="scientific">Wallemia hederae</name>
    <dbReference type="NCBI Taxonomy" id="1540922"/>
    <lineage>
        <taxon>Eukaryota</taxon>
        <taxon>Fungi</taxon>
        <taxon>Dikarya</taxon>
        <taxon>Basidiomycota</taxon>
        <taxon>Wallemiomycotina</taxon>
        <taxon>Wallemiomycetes</taxon>
        <taxon>Wallemiales</taxon>
        <taxon>Wallemiaceae</taxon>
        <taxon>Wallemia</taxon>
    </lineage>
</organism>
<keyword evidence="8" id="KW-0732">Signal</keyword>
<keyword evidence="11" id="KW-1185">Reference proteome</keyword>
<dbReference type="InterPro" id="IPR008271">
    <property type="entry name" value="Ser/Thr_kinase_AS"/>
</dbReference>
<dbReference type="Gene3D" id="3.30.200.20">
    <property type="entry name" value="Phosphorylase Kinase, domain 1"/>
    <property type="match status" value="1"/>
</dbReference>
<keyword evidence="1" id="KW-0808">Transferase</keyword>
<dbReference type="Gene3D" id="1.10.510.10">
    <property type="entry name" value="Transferase(Phosphotransferase) domain 1"/>
    <property type="match status" value="1"/>
</dbReference>
<dbReference type="Proteomes" id="UP000310189">
    <property type="component" value="Unassembled WGS sequence"/>
</dbReference>
<dbReference type="InterPro" id="IPR017441">
    <property type="entry name" value="Protein_kinase_ATP_BS"/>
</dbReference>
<dbReference type="OrthoDB" id="1405469at2759"/>
<feature type="binding site" evidence="6">
    <location>
        <position position="163"/>
    </location>
    <ligand>
        <name>ATP</name>
        <dbReference type="ChEBI" id="CHEBI:30616"/>
    </ligand>
</feature>
<proteinExistence type="inferred from homology"/>
<reference evidence="10 11" key="1">
    <citation type="submission" date="2019-03" db="EMBL/GenBank/DDBJ databases">
        <title>Sequencing 23 genomes of Wallemia ichthyophaga.</title>
        <authorList>
            <person name="Gostincar C."/>
        </authorList>
    </citation>
    <scope>NUCLEOTIDE SEQUENCE [LARGE SCALE GENOMIC DNA]</scope>
    <source>
        <strain evidence="10 11">EXF-5753</strain>
    </source>
</reference>
<evidence type="ECO:0000256" key="1">
    <source>
        <dbReference type="ARBA" id="ARBA00022679"/>
    </source>
</evidence>
<dbReference type="GO" id="GO:0005524">
    <property type="term" value="F:ATP binding"/>
    <property type="evidence" value="ECO:0007669"/>
    <property type="project" value="UniProtKB-UniRule"/>
</dbReference>
<feature type="signal peptide" evidence="8">
    <location>
        <begin position="1"/>
        <end position="17"/>
    </location>
</feature>
<name>A0A4T0FIY3_9BASI</name>
<keyword evidence="2 6" id="KW-0547">Nucleotide-binding</keyword>
<evidence type="ECO:0000256" key="5">
    <source>
        <dbReference type="ARBA" id="ARBA00037982"/>
    </source>
</evidence>
<dbReference type="GO" id="GO:0005737">
    <property type="term" value="C:cytoplasm"/>
    <property type="evidence" value="ECO:0007669"/>
    <property type="project" value="TreeGrafter"/>
</dbReference>
<feature type="region of interest" description="Disordered" evidence="7">
    <location>
        <begin position="259"/>
        <end position="301"/>
    </location>
</feature>
<dbReference type="EMBL" id="SPNW01000053">
    <property type="protein sequence ID" value="TIA87525.1"/>
    <property type="molecule type" value="Genomic_DNA"/>
</dbReference>
<dbReference type="Pfam" id="PF00069">
    <property type="entry name" value="Pkinase"/>
    <property type="match status" value="2"/>
</dbReference>
<dbReference type="InterPro" id="IPR050339">
    <property type="entry name" value="CC_SR_Kinase"/>
</dbReference>
<dbReference type="InterPro" id="IPR000719">
    <property type="entry name" value="Prot_kinase_dom"/>
</dbReference>
<feature type="chain" id="PRO_5020211250" description="Protein kinase domain-containing protein" evidence="8">
    <location>
        <begin position="18"/>
        <end position="506"/>
    </location>
</feature>
<dbReference type="GO" id="GO:0004672">
    <property type="term" value="F:protein kinase activity"/>
    <property type="evidence" value="ECO:0007669"/>
    <property type="project" value="InterPro"/>
</dbReference>
<dbReference type="PANTHER" id="PTHR11042:SF138">
    <property type="entry name" value="SERINE_THREONINE-PROTEIN KINASE IKS1-RELATED"/>
    <property type="match status" value="1"/>
</dbReference>
<protein>
    <recommendedName>
        <fullName evidence="9">Protein kinase domain-containing protein</fullName>
    </recommendedName>
</protein>